<dbReference type="AlphaFoldDB" id="A0A391P780"/>
<name>A0A391P780_9EUKA</name>
<dbReference type="EMBL" id="BDIP01011481">
    <property type="protein sequence ID" value="GCA65539.1"/>
    <property type="molecule type" value="Genomic_DNA"/>
</dbReference>
<accession>A0A391P780</accession>
<organism evidence="2 3">
    <name type="scientific">Kipferlia bialata</name>
    <dbReference type="NCBI Taxonomy" id="797122"/>
    <lineage>
        <taxon>Eukaryota</taxon>
        <taxon>Metamonada</taxon>
        <taxon>Carpediemonas-like organisms</taxon>
        <taxon>Kipferlia</taxon>
    </lineage>
</organism>
<evidence type="ECO:0000313" key="2">
    <source>
        <dbReference type="EMBL" id="GCA65539.1"/>
    </source>
</evidence>
<dbReference type="Proteomes" id="UP000265618">
    <property type="component" value="Unassembled WGS sequence"/>
</dbReference>
<feature type="compositionally biased region" description="Basic and acidic residues" evidence="1">
    <location>
        <begin position="11"/>
        <end position="29"/>
    </location>
</feature>
<feature type="region of interest" description="Disordered" evidence="1">
    <location>
        <begin position="1"/>
        <end position="29"/>
    </location>
</feature>
<protein>
    <submittedName>
        <fullName evidence="2">Uncharacterized protein</fullName>
    </submittedName>
</protein>
<gene>
    <name evidence="2" type="ORF">KIPB_017337</name>
</gene>
<feature type="compositionally biased region" description="Acidic residues" evidence="1">
    <location>
        <begin position="1"/>
        <end position="10"/>
    </location>
</feature>
<keyword evidence="3" id="KW-1185">Reference proteome</keyword>
<comment type="caution">
    <text evidence="2">The sequence shown here is derived from an EMBL/GenBank/DDBJ whole genome shotgun (WGS) entry which is preliminary data.</text>
</comment>
<feature type="non-terminal residue" evidence="2">
    <location>
        <position position="1"/>
    </location>
</feature>
<evidence type="ECO:0000313" key="3">
    <source>
        <dbReference type="Proteomes" id="UP000265618"/>
    </source>
</evidence>
<reference evidence="2 3" key="1">
    <citation type="journal article" date="2018" name="PLoS ONE">
        <title>The draft genome of Kipferlia bialata reveals reductive genome evolution in fornicate parasites.</title>
        <authorList>
            <person name="Tanifuji G."/>
            <person name="Takabayashi S."/>
            <person name="Kume K."/>
            <person name="Takagi M."/>
            <person name="Nakayama T."/>
            <person name="Kamikawa R."/>
            <person name="Inagaki Y."/>
            <person name="Hashimoto T."/>
        </authorList>
    </citation>
    <scope>NUCLEOTIDE SEQUENCE [LARGE SCALE GENOMIC DNA]</scope>
    <source>
        <strain evidence="2">NY0173</strain>
    </source>
</reference>
<sequence>VEETTTEDESKDPLAQEVEGREAERDMESRMVQDIARDALKSLSLRWGPYQKGTHGKSNRYFASTLLSAGQVLQSTYNPKEESKDLRDIR</sequence>
<proteinExistence type="predicted"/>
<evidence type="ECO:0000256" key="1">
    <source>
        <dbReference type="SAM" id="MobiDB-lite"/>
    </source>
</evidence>